<proteinExistence type="predicted"/>
<dbReference type="GO" id="GO:0019284">
    <property type="term" value="P:L-methionine salvage from S-adenosylmethionine"/>
    <property type="evidence" value="ECO:0007669"/>
    <property type="project" value="TreeGrafter"/>
</dbReference>
<dbReference type="GO" id="GO:0008782">
    <property type="term" value="F:adenosylhomocysteine nucleosidase activity"/>
    <property type="evidence" value="ECO:0007669"/>
    <property type="project" value="TreeGrafter"/>
</dbReference>
<gene>
    <name evidence="2" type="ORF">DW674_08755</name>
</gene>
<dbReference type="Proteomes" id="UP000283442">
    <property type="component" value="Unassembled WGS sequence"/>
</dbReference>
<dbReference type="Pfam" id="PF01048">
    <property type="entry name" value="PNP_UDP_1"/>
    <property type="match status" value="1"/>
</dbReference>
<dbReference type="OrthoDB" id="9792278at2"/>
<dbReference type="GO" id="GO:0008930">
    <property type="term" value="F:methylthioadenosine nucleosidase activity"/>
    <property type="evidence" value="ECO:0007669"/>
    <property type="project" value="TreeGrafter"/>
</dbReference>
<dbReference type="AlphaFoldDB" id="A0A414NVC4"/>
<dbReference type="GO" id="GO:0009116">
    <property type="term" value="P:nucleoside metabolic process"/>
    <property type="evidence" value="ECO:0007669"/>
    <property type="project" value="InterPro"/>
</dbReference>
<feature type="domain" description="Nucleoside phosphorylase" evidence="1">
    <location>
        <begin position="7"/>
        <end position="224"/>
    </location>
</feature>
<sequence length="254" mass="28164">MKNQQDPIVVQGAMGVETQYIIDRMTEVREEPFGPFRCVRGLFEGHALVVCETQWGMANASALAALAIARYRPQAIISQGTAGAHDASLAVYDIVLGVRTANSSAWQSHYRAAGAGVDYRGLKQLGVFAWDKGRKEFTQEVYHEGNPALLDAARRAAALYKHGRVVEGTITTCDSWNCEVDRITFLHEFYGSLAEEMEGDAVAQVCQSFDVPFLDVRIISNSILLNQDPWDLGTGPVCQEYVLSLLRAYWQDVR</sequence>
<reference evidence="2 3" key="1">
    <citation type="submission" date="2018-08" db="EMBL/GenBank/DDBJ databases">
        <title>A genome reference for cultivated species of the human gut microbiota.</title>
        <authorList>
            <person name="Zou Y."/>
            <person name="Xue W."/>
            <person name="Luo G."/>
        </authorList>
    </citation>
    <scope>NUCLEOTIDE SEQUENCE [LARGE SCALE GENOMIC DNA]</scope>
    <source>
        <strain evidence="2 3">AM25-21AC</strain>
    </source>
</reference>
<dbReference type="PANTHER" id="PTHR46832:SF1">
    <property type="entry name" value="5'-METHYLTHIOADENOSINE_S-ADENOSYLHOMOCYSTEINE NUCLEOSIDASE"/>
    <property type="match status" value="1"/>
</dbReference>
<accession>A0A414NVC4</accession>
<comment type="caution">
    <text evidence="2">The sequence shown here is derived from an EMBL/GenBank/DDBJ whole genome shotgun (WGS) entry which is preliminary data.</text>
</comment>
<dbReference type="GO" id="GO:0005829">
    <property type="term" value="C:cytosol"/>
    <property type="evidence" value="ECO:0007669"/>
    <property type="project" value="TreeGrafter"/>
</dbReference>
<dbReference type="InterPro" id="IPR035994">
    <property type="entry name" value="Nucleoside_phosphorylase_sf"/>
</dbReference>
<organism evidence="2 3">
    <name type="scientific">Mitsuokella multacida</name>
    <dbReference type="NCBI Taxonomy" id="52226"/>
    <lineage>
        <taxon>Bacteria</taxon>
        <taxon>Bacillati</taxon>
        <taxon>Bacillota</taxon>
        <taxon>Negativicutes</taxon>
        <taxon>Selenomonadales</taxon>
        <taxon>Selenomonadaceae</taxon>
        <taxon>Mitsuokella</taxon>
    </lineage>
</organism>
<dbReference type="SUPFAM" id="SSF53167">
    <property type="entry name" value="Purine and uridine phosphorylases"/>
    <property type="match status" value="1"/>
</dbReference>
<name>A0A414NVC4_9FIRM</name>
<evidence type="ECO:0000259" key="1">
    <source>
        <dbReference type="Pfam" id="PF01048"/>
    </source>
</evidence>
<evidence type="ECO:0000313" key="3">
    <source>
        <dbReference type="Proteomes" id="UP000283442"/>
    </source>
</evidence>
<protein>
    <submittedName>
        <fullName evidence="2">5'-nucleosidase</fullName>
    </submittedName>
</protein>
<dbReference type="Gene3D" id="3.40.50.1580">
    <property type="entry name" value="Nucleoside phosphorylase domain"/>
    <property type="match status" value="1"/>
</dbReference>
<dbReference type="EMBL" id="QRHE01000009">
    <property type="protein sequence ID" value="RHF50933.1"/>
    <property type="molecule type" value="Genomic_DNA"/>
</dbReference>
<evidence type="ECO:0000313" key="2">
    <source>
        <dbReference type="EMBL" id="RHF50933.1"/>
    </source>
</evidence>
<dbReference type="InterPro" id="IPR000845">
    <property type="entry name" value="Nucleoside_phosphorylase_d"/>
</dbReference>
<dbReference type="CDD" id="cd09008">
    <property type="entry name" value="MTAN"/>
    <property type="match status" value="1"/>
</dbReference>
<dbReference type="PANTHER" id="PTHR46832">
    <property type="entry name" value="5'-METHYLTHIOADENOSINE/S-ADENOSYLHOMOCYSTEINE NUCLEOSIDASE"/>
    <property type="match status" value="1"/>
</dbReference>
<dbReference type="RefSeq" id="WP_118176406.1">
    <property type="nucleotide sequence ID" value="NZ_JAQEAO010000029.1"/>
</dbReference>